<feature type="transmembrane region" description="Helical" evidence="7">
    <location>
        <begin position="148"/>
        <end position="165"/>
    </location>
</feature>
<evidence type="ECO:0000256" key="3">
    <source>
        <dbReference type="ARBA" id="ARBA00022692"/>
    </source>
</evidence>
<feature type="transmembrane region" description="Helical" evidence="7">
    <location>
        <begin position="286"/>
        <end position="307"/>
    </location>
</feature>
<dbReference type="GO" id="GO:0005436">
    <property type="term" value="F:sodium:phosphate symporter activity"/>
    <property type="evidence" value="ECO:0007669"/>
    <property type="project" value="InterPro"/>
</dbReference>
<dbReference type="Proteomes" id="UP000706333">
    <property type="component" value="Unassembled WGS sequence"/>
</dbReference>
<reference evidence="8" key="2">
    <citation type="journal article" date="2020" name="Microorganisms">
        <title>Osmotic Adaptation and Compatible Solute Biosynthesis of Phototrophic Bacteria as Revealed from Genome Analyses.</title>
        <authorList>
            <person name="Imhoff J.F."/>
            <person name="Rahn T."/>
            <person name="Kunzel S."/>
            <person name="Keller A."/>
            <person name="Neulinger S.C."/>
        </authorList>
    </citation>
    <scope>NUCLEOTIDE SEQUENCE</scope>
    <source>
        <strain evidence="8">LMG 28126</strain>
    </source>
</reference>
<gene>
    <name evidence="8" type="ORF">CCR87_13930</name>
</gene>
<sequence length="587" mass="60785">MQADNRSGATVPDGGAGWGGGPRGFLRRARAAGHCRAMVTEAVLNLLGGVGLFLFGMHTMTAALRELAGTRMRALLARFTRTPLSGALTGAATTAVIQSSSATMVMTVGFVGAGLLSFRQALGILYGASVGTTFTGWLLLVLGFKLPLGTLALPLVFMASLAALLGRPVMARAGRGVAGFALVFIGLDLMQLAMAGAQGHVTPADFPEATLAGRIALIGIGVAITMVTQSSSAGVAAALVLLAGQAVTFEQAAAMVIGMHIGTTFTAFLAAIGGTRAVQQTAVANVVYHLAGAGVALPLIDVVGALLPPGGAVGDAQLALVMFHTGFNLAAAAVALPLTGALAEAIARLMPEAADTTPAARLDPRLLDDPGAALDVAGAVLNETTQEVFTALAGALHEGAPPAPLVAATARAQGDLGTVQEFMARIQIPEGREAQIERLAGQLHQLDHLRRLTTRCAEAARLRMVLRERRLARAVTLLRGCLLRHGTHGGAHPPGARLARLEARLARQEARARHSTLRHPPYRMGLTVAEVVQLTDALRWMRRTTNHAQRIVHYSALTARGPADPSPDPAPDPRPDPRQDPQAAPAP</sequence>
<keyword evidence="5 7" id="KW-0472">Membrane</keyword>
<feature type="region of interest" description="Disordered" evidence="6">
    <location>
        <begin position="555"/>
        <end position="587"/>
    </location>
</feature>
<evidence type="ECO:0000256" key="6">
    <source>
        <dbReference type="SAM" id="MobiDB-lite"/>
    </source>
</evidence>
<keyword evidence="4 7" id="KW-1133">Transmembrane helix</keyword>
<dbReference type="PANTHER" id="PTHR10010">
    <property type="entry name" value="SOLUTE CARRIER FAMILY 34 SODIUM PHOSPHATE , MEMBER 2-RELATED"/>
    <property type="match status" value="1"/>
</dbReference>
<accession>A0A934TMM0</accession>
<dbReference type="AlphaFoldDB" id="A0A934TMM0"/>
<evidence type="ECO:0000313" key="8">
    <source>
        <dbReference type="EMBL" id="MBK5928418.1"/>
    </source>
</evidence>
<feature type="transmembrane region" description="Helical" evidence="7">
    <location>
        <begin position="254"/>
        <end position="274"/>
    </location>
</feature>
<feature type="transmembrane region" description="Helical" evidence="7">
    <location>
        <begin position="215"/>
        <end position="242"/>
    </location>
</feature>
<comment type="caution">
    <text evidence="8">The sequence shown here is derived from an EMBL/GenBank/DDBJ whole genome shotgun (WGS) entry which is preliminary data.</text>
</comment>
<evidence type="ECO:0000256" key="2">
    <source>
        <dbReference type="ARBA" id="ARBA00022475"/>
    </source>
</evidence>
<evidence type="ECO:0000256" key="5">
    <source>
        <dbReference type="ARBA" id="ARBA00023136"/>
    </source>
</evidence>
<keyword evidence="3 7" id="KW-0812">Transmembrane</keyword>
<feature type="transmembrane region" description="Helical" evidence="7">
    <location>
        <begin position="177"/>
        <end position="195"/>
    </location>
</feature>
<organism evidence="8 9">
    <name type="scientific">Rhodobaculum claviforme</name>
    <dbReference type="NCBI Taxonomy" id="1549854"/>
    <lineage>
        <taxon>Bacteria</taxon>
        <taxon>Pseudomonadati</taxon>
        <taxon>Pseudomonadota</taxon>
        <taxon>Alphaproteobacteria</taxon>
        <taxon>Rhodobacterales</taxon>
        <taxon>Paracoccaceae</taxon>
        <taxon>Rhodobaculum</taxon>
    </lineage>
</organism>
<dbReference type="Pfam" id="PF02690">
    <property type="entry name" value="Na_Pi_cotrans"/>
    <property type="match status" value="2"/>
</dbReference>
<keyword evidence="2" id="KW-1003">Cell membrane</keyword>
<name>A0A934TMM0_9RHOB</name>
<feature type="transmembrane region" description="Helical" evidence="7">
    <location>
        <begin position="123"/>
        <end position="142"/>
    </location>
</feature>
<evidence type="ECO:0000256" key="4">
    <source>
        <dbReference type="ARBA" id="ARBA00022989"/>
    </source>
</evidence>
<reference evidence="8" key="1">
    <citation type="submission" date="2017-05" db="EMBL/GenBank/DDBJ databases">
        <authorList>
            <person name="Imhoff J.F."/>
            <person name="Rahn T."/>
            <person name="Kuenzel S."/>
            <person name="Neulinger S.C."/>
        </authorList>
    </citation>
    <scope>NUCLEOTIDE SEQUENCE</scope>
    <source>
        <strain evidence="8">LMG 28126</strain>
    </source>
</reference>
<feature type="transmembrane region" description="Helical" evidence="7">
    <location>
        <begin position="319"/>
        <end position="343"/>
    </location>
</feature>
<proteinExistence type="predicted"/>
<dbReference type="GO" id="GO:0005886">
    <property type="term" value="C:plasma membrane"/>
    <property type="evidence" value="ECO:0007669"/>
    <property type="project" value="UniProtKB-SubCell"/>
</dbReference>
<keyword evidence="9" id="KW-1185">Reference proteome</keyword>
<dbReference type="GO" id="GO:0044341">
    <property type="term" value="P:sodium-dependent phosphate transport"/>
    <property type="evidence" value="ECO:0007669"/>
    <property type="project" value="InterPro"/>
</dbReference>
<dbReference type="PANTHER" id="PTHR10010:SF46">
    <property type="entry name" value="SODIUM-DEPENDENT PHOSPHATE TRANSPORT PROTEIN 2B"/>
    <property type="match status" value="1"/>
</dbReference>
<feature type="transmembrane region" description="Helical" evidence="7">
    <location>
        <begin position="84"/>
        <end position="111"/>
    </location>
</feature>
<evidence type="ECO:0008006" key="10">
    <source>
        <dbReference type="Google" id="ProtNLM"/>
    </source>
</evidence>
<dbReference type="EMBL" id="NHSD01000303">
    <property type="protein sequence ID" value="MBK5928418.1"/>
    <property type="molecule type" value="Genomic_DNA"/>
</dbReference>
<evidence type="ECO:0000313" key="9">
    <source>
        <dbReference type="Proteomes" id="UP000706333"/>
    </source>
</evidence>
<evidence type="ECO:0000256" key="1">
    <source>
        <dbReference type="ARBA" id="ARBA00004651"/>
    </source>
</evidence>
<dbReference type="InterPro" id="IPR003841">
    <property type="entry name" value="Na/Pi_transpt"/>
</dbReference>
<protein>
    <recommendedName>
        <fullName evidence="10">Na/Pi cotransporter family protein</fullName>
    </recommendedName>
</protein>
<comment type="subcellular location">
    <subcellularLocation>
        <location evidence="1">Cell membrane</location>
        <topology evidence="1">Multi-pass membrane protein</topology>
    </subcellularLocation>
</comment>
<feature type="transmembrane region" description="Helical" evidence="7">
    <location>
        <begin position="43"/>
        <end position="64"/>
    </location>
</feature>
<dbReference type="NCBIfam" id="NF037997">
    <property type="entry name" value="Na_Pi_symport"/>
    <property type="match status" value="1"/>
</dbReference>
<evidence type="ECO:0000256" key="7">
    <source>
        <dbReference type="SAM" id="Phobius"/>
    </source>
</evidence>